<feature type="region of interest" description="Disordered" evidence="2">
    <location>
        <begin position="425"/>
        <end position="449"/>
    </location>
</feature>
<feature type="compositionally biased region" description="Basic and acidic residues" evidence="2">
    <location>
        <begin position="24"/>
        <end position="36"/>
    </location>
</feature>
<dbReference type="EMBL" id="CM014089">
    <property type="protein sequence ID" value="TKS79422.1"/>
    <property type="molecule type" value="Genomic_DNA"/>
</dbReference>
<proteinExistence type="predicted"/>
<evidence type="ECO:0000256" key="2">
    <source>
        <dbReference type="SAM" id="MobiDB-lite"/>
    </source>
</evidence>
<evidence type="ECO:0000313" key="4">
    <source>
        <dbReference type="Proteomes" id="UP000298787"/>
    </source>
</evidence>
<accession>A0A4V6AR23</accession>
<feature type="coiled-coil region" evidence="1">
    <location>
        <begin position="284"/>
        <end position="321"/>
    </location>
</feature>
<feature type="compositionally biased region" description="Acidic residues" evidence="2">
    <location>
        <begin position="114"/>
        <end position="146"/>
    </location>
</feature>
<protein>
    <submittedName>
        <fullName evidence="3">Uncharacterized protein</fullName>
    </submittedName>
</protein>
<feature type="region of interest" description="Disordered" evidence="2">
    <location>
        <begin position="19"/>
        <end position="58"/>
    </location>
</feature>
<organism evidence="3 4">
    <name type="scientific">Collichthys lucidus</name>
    <name type="common">Big head croaker</name>
    <name type="synonym">Sciaena lucida</name>
    <dbReference type="NCBI Taxonomy" id="240159"/>
    <lineage>
        <taxon>Eukaryota</taxon>
        <taxon>Metazoa</taxon>
        <taxon>Chordata</taxon>
        <taxon>Craniata</taxon>
        <taxon>Vertebrata</taxon>
        <taxon>Euteleostomi</taxon>
        <taxon>Actinopterygii</taxon>
        <taxon>Neopterygii</taxon>
        <taxon>Teleostei</taxon>
        <taxon>Neoteleostei</taxon>
        <taxon>Acanthomorphata</taxon>
        <taxon>Eupercaria</taxon>
        <taxon>Sciaenidae</taxon>
        <taxon>Collichthys</taxon>
    </lineage>
</organism>
<sequence>MDKLRDFFSKGSAASKNFFKSKKKTLDETHTPEDPKNTQPNIPERARSCLKNKTNDKVVKSSEHVQFTVVRKLFYDVPKVMEEQIDEGPEVDMWYGYNYKETVEALPEKSSDSESSDDDDDLSFSEESEISVEEDDEMLTEASLEEALERDAEANVNQETVEALPEEVEEQRSVSGEDDDLSFSEESEISVEEDDEMFLRVSLQEALKREAETKVSLQKALEREAESDVYHQKALERIEEMYSYLQEALEIEAETNVSLQKALEREAGTKASLEKALEIEAGTKASLEEALKKEEILEKTLREAEAEKDDLRAVIDLMKAQVADLMNSQMSHEKQKHTITAMPAELDESKKLIIELQKDLEASTLQHEKEMAEELLRTSSILNTYKMMHSLSKMAAARYFPSIHDNTSENETIWAPVYDKPQQLNSWTTGSTKDSSTNDAGANKTSLTTQQTRAKAAWLTLAVPDYQPLDVFSVTAGDPGPVSWSEEDEICELAIRLKEIELCDMIRETSGIPECVSKQQRINMQQEFHTNLFDTEPPGDEVMVSC</sequence>
<dbReference type="STRING" id="240159.A0A4V6AR23"/>
<evidence type="ECO:0000256" key="1">
    <source>
        <dbReference type="SAM" id="Coils"/>
    </source>
</evidence>
<evidence type="ECO:0000313" key="3">
    <source>
        <dbReference type="EMBL" id="TKS79422.1"/>
    </source>
</evidence>
<dbReference type="AlphaFoldDB" id="A0A4V6AR23"/>
<feature type="compositionally biased region" description="Acidic residues" evidence="2">
    <location>
        <begin position="176"/>
        <end position="190"/>
    </location>
</feature>
<gene>
    <name evidence="3" type="ORF">D9C73_014348</name>
</gene>
<keyword evidence="4" id="KW-1185">Reference proteome</keyword>
<name>A0A4V6AR23_COLLU</name>
<reference evidence="3 4" key="1">
    <citation type="submission" date="2019-01" db="EMBL/GenBank/DDBJ databases">
        <title>Genome Assembly of Collichthys lucidus.</title>
        <authorList>
            <person name="Cai M."/>
            <person name="Xiao S."/>
        </authorList>
    </citation>
    <scope>NUCLEOTIDE SEQUENCE [LARGE SCALE GENOMIC DNA]</scope>
    <source>
        <strain evidence="3">JT15FE1705JMU</strain>
        <tissue evidence="3">Muscle</tissue>
    </source>
</reference>
<dbReference type="Proteomes" id="UP000298787">
    <property type="component" value="Chromosome 12"/>
</dbReference>
<feature type="region of interest" description="Disordered" evidence="2">
    <location>
        <begin position="105"/>
        <end position="190"/>
    </location>
</feature>
<keyword evidence="1" id="KW-0175">Coiled coil</keyword>